<dbReference type="HOGENOM" id="CLU_3008932_0_0_9"/>
<dbReference type="EMBL" id="LN483079">
    <property type="protein sequence ID" value="CEA05817.1"/>
    <property type="molecule type" value="Genomic_DNA"/>
</dbReference>
<gene>
    <name evidence="1" type="ORF">BN1050_02666</name>
</gene>
<evidence type="ECO:0000313" key="1">
    <source>
        <dbReference type="EMBL" id="CEA05817.1"/>
    </source>
</evidence>
<dbReference type="AlphaFoldDB" id="A0A078MK47"/>
<accession>A0A078MK47</accession>
<organism evidence="1">
    <name type="scientific">Metalysinibacillus saudimassiliensis</name>
    <dbReference type="NCBI Taxonomy" id="1461583"/>
    <lineage>
        <taxon>Bacteria</taxon>
        <taxon>Bacillati</taxon>
        <taxon>Bacillota</taxon>
        <taxon>Bacilli</taxon>
        <taxon>Bacillales</taxon>
        <taxon>Caryophanaceae</taxon>
        <taxon>Metalysinibacillus</taxon>
    </lineage>
</organism>
<name>A0A078MK47_9BACL</name>
<protein>
    <submittedName>
        <fullName evidence="1">Uncharacterized protein</fullName>
    </submittedName>
</protein>
<dbReference type="PATRIC" id="fig|1461583.4.peg.2558"/>
<reference evidence="1" key="1">
    <citation type="submission" date="2014-07" db="EMBL/GenBank/DDBJ databases">
        <authorList>
            <person name="Urmite Genomes Urmite Genomes"/>
        </authorList>
    </citation>
    <scope>NUCLEOTIDE SEQUENCE</scope>
    <source>
        <strain evidence="1">13S34_air</strain>
    </source>
</reference>
<sequence length="56" mass="6516">MLTMDSDVVMIGNKMLTEFDCKCKPTCDQRDYKLVEKKPKKSHKEIVWQGALEVLI</sequence>
<proteinExistence type="predicted"/>